<proteinExistence type="predicted"/>
<protein>
    <recommendedName>
        <fullName evidence="3">DUF5069 domain-containing protein</fullName>
    </recommendedName>
</protein>
<comment type="caution">
    <text evidence="1">The sequence shown here is derived from an EMBL/GenBank/DDBJ whole genome shotgun (WGS) entry which is preliminary data.</text>
</comment>
<dbReference type="RefSeq" id="WP_068629688.1">
    <property type="nucleotide sequence ID" value="NZ_LSZQ01000033.1"/>
</dbReference>
<reference evidence="2" key="1">
    <citation type="submission" date="2016-02" db="EMBL/GenBank/DDBJ databases">
        <authorList>
            <person name="Sanders J.G."/>
            <person name="Lin J.Y."/>
            <person name="Wertz J.T."/>
            <person name="Russell J.A."/>
            <person name="Moreau C.S."/>
            <person name="Powell S."/>
        </authorList>
    </citation>
    <scope>NUCLEOTIDE SEQUENCE [LARGE SCALE GENOMIC DNA]</scope>
    <source>
        <strain evidence="2">CAG34</strain>
    </source>
</reference>
<dbReference type="AlphaFoldDB" id="A0A139SPE4"/>
<dbReference type="EMBL" id="LSZQ01000033">
    <property type="protein sequence ID" value="KXU36427.1"/>
    <property type="molecule type" value="Genomic_DNA"/>
</dbReference>
<evidence type="ECO:0000313" key="1">
    <source>
        <dbReference type="EMBL" id="KXU36427.1"/>
    </source>
</evidence>
<organism evidence="1 2">
    <name type="scientific">Cephaloticoccus primus</name>
    <dbReference type="NCBI Taxonomy" id="1548207"/>
    <lineage>
        <taxon>Bacteria</taxon>
        <taxon>Pseudomonadati</taxon>
        <taxon>Verrucomicrobiota</taxon>
        <taxon>Opitutia</taxon>
        <taxon>Opitutales</taxon>
        <taxon>Opitutaceae</taxon>
        <taxon>Cephaloticoccus</taxon>
    </lineage>
</organism>
<keyword evidence="2" id="KW-1185">Reference proteome</keyword>
<name>A0A139SPE4_9BACT</name>
<evidence type="ECO:0000313" key="2">
    <source>
        <dbReference type="Proteomes" id="UP000070058"/>
    </source>
</evidence>
<dbReference type="Proteomes" id="UP000070058">
    <property type="component" value="Unassembled WGS sequence"/>
</dbReference>
<gene>
    <name evidence="1" type="ORF">AXK11_04560</name>
</gene>
<sequence length="178" mass="20363">MNHFTFTQQFREIYERGLALYAKGQRGAETYFSPEETAFLTANGITAQHLYDYVEDQHNEGVPGYDTALSIELIRRDYFLNVQQGQWTGKKEDPETWPAKTEAVAGIVWLPRILRKVRAKLRGELPDSAMFCCGGDRRFFRANNIHPSEFINLAWRAGDDDQPIIDFVVARAKSAKGE</sequence>
<dbReference type="OrthoDB" id="197194at2"/>
<evidence type="ECO:0008006" key="3">
    <source>
        <dbReference type="Google" id="ProtNLM"/>
    </source>
</evidence>
<accession>A0A139SPE4</accession>